<feature type="compositionally biased region" description="Low complexity" evidence="1">
    <location>
        <begin position="59"/>
        <end position="73"/>
    </location>
</feature>
<evidence type="ECO:0000256" key="1">
    <source>
        <dbReference type="SAM" id="MobiDB-lite"/>
    </source>
</evidence>
<feature type="compositionally biased region" description="Pro residues" evidence="1">
    <location>
        <begin position="74"/>
        <end position="92"/>
    </location>
</feature>
<dbReference type="Proteomes" id="UP000184267">
    <property type="component" value="Unassembled WGS sequence"/>
</dbReference>
<name>A0A1M2VXZ4_TRAPU</name>
<dbReference type="STRING" id="154538.A0A1M2VXZ4"/>
<organism evidence="2 3">
    <name type="scientific">Trametes pubescens</name>
    <name type="common">White-rot fungus</name>
    <dbReference type="NCBI Taxonomy" id="154538"/>
    <lineage>
        <taxon>Eukaryota</taxon>
        <taxon>Fungi</taxon>
        <taxon>Dikarya</taxon>
        <taxon>Basidiomycota</taxon>
        <taxon>Agaricomycotina</taxon>
        <taxon>Agaricomycetes</taxon>
        <taxon>Polyporales</taxon>
        <taxon>Polyporaceae</taxon>
        <taxon>Trametes</taxon>
    </lineage>
</organism>
<gene>
    <name evidence="2" type="ORF">TRAPUB_10961</name>
</gene>
<proteinExistence type="predicted"/>
<dbReference type="OrthoDB" id="3261594at2759"/>
<keyword evidence="3" id="KW-1185">Reference proteome</keyword>
<sequence>MQAQPPPDPPPPTGTILYCNCRQLCDGVLQIINDRRKWNRHAKYREGPAEFFERRRMDAAAQAAQAGGSAPRAPAQPVPPSMRPPAAPARAPVPPVHAPVALAEQGGRIPGIASVRAPSHEPHTLSPMDVEHPVPPVPAPVGQAPLMAHDDDPPEPPLPLADELAQPPVNGYSEDVDMPMHARHREVAEAQAFIRAMQTVTLDGSGLSGETIACLRAPPHHVATITDGERAALRMFLARGDASEDNYTDNRAAMTELHPEDEHTVPTYEQVKRLIANVTGIDALIHDMCINSCVAFTGPFAAEPDCPTCGEPRYEQEDGPRGRKVLRRTFHTYPLGPQIQAMYASPENARLMQHRAERTSQIRAQLRADPTSVEALDDVYWGNDYLGAVGHGEIKTDNSVVMMSLDGAQLYESKTSDCWFYVWVLYDLPLTSRYKKRYVLPGGVIGGLKKLKNVDSFLFPGLYHVAALQRNSLKIWDAAREQEF</sequence>
<evidence type="ECO:0000313" key="2">
    <source>
        <dbReference type="EMBL" id="OJT12484.1"/>
    </source>
</evidence>
<dbReference type="AlphaFoldDB" id="A0A1M2VXZ4"/>
<comment type="caution">
    <text evidence="2">The sequence shown here is derived from an EMBL/GenBank/DDBJ whole genome shotgun (WGS) entry which is preliminary data.</text>
</comment>
<protein>
    <submittedName>
        <fullName evidence="2">Uncharacterized protein</fullName>
    </submittedName>
</protein>
<dbReference type="EMBL" id="MNAD01000481">
    <property type="protein sequence ID" value="OJT12484.1"/>
    <property type="molecule type" value="Genomic_DNA"/>
</dbReference>
<feature type="region of interest" description="Disordered" evidence="1">
    <location>
        <begin position="58"/>
        <end position="92"/>
    </location>
</feature>
<reference evidence="2 3" key="1">
    <citation type="submission" date="2016-10" db="EMBL/GenBank/DDBJ databases">
        <title>Genome sequence of the basidiomycete white-rot fungus Trametes pubescens.</title>
        <authorList>
            <person name="Makela M.R."/>
            <person name="Granchi Z."/>
            <person name="Peng M."/>
            <person name="De Vries R.P."/>
            <person name="Grigoriev I."/>
            <person name="Riley R."/>
            <person name="Hilden K."/>
        </authorList>
    </citation>
    <scope>NUCLEOTIDE SEQUENCE [LARGE SCALE GENOMIC DNA]</scope>
    <source>
        <strain evidence="2 3">FBCC735</strain>
    </source>
</reference>
<dbReference type="OMA" id="MHARHRE"/>
<accession>A0A1M2VXZ4</accession>
<evidence type="ECO:0000313" key="3">
    <source>
        <dbReference type="Proteomes" id="UP000184267"/>
    </source>
</evidence>